<evidence type="ECO:0008006" key="2">
    <source>
        <dbReference type="Google" id="ProtNLM"/>
    </source>
</evidence>
<dbReference type="EMBL" id="UINC01120490">
    <property type="protein sequence ID" value="SVC95008.1"/>
    <property type="molecule type" value="Genomic_DNA"/>
</dbReference>
<sequence>MEMSDMKHLLRVASASLLVVACAGADEIVARVGDKEIPLTEFEAAARKLRKTGYDHIEVVDQAAKLELLDGVIARELLILEGRKRGIDRDPTIADEILKTEQRALMSQLYEEEAVQKEYPHTDADLLAFFAEYQYDSEVFSRHIVCDSLDQALEVLTALKSGVDFESLVDSYSIKHI</sequence>
<organism evidence="1">
    <name type="scientific">marine metagenome</name>
    <dbReference type="NCBI Taxonomy" id="408172"/>
    <lineage>
        <taxon>unclassified sequences</taxon>
        <taxon>metagenomes</taxon>
        <taxon>ecological metagenomes</taxon>
    </lineage>
</organism>
<proteinExistence type="predicted"/>
<dbReference type="PANTHER" id="PTHR47245:SF2">
    <property type="entry name" value="PEPTIDYL-PROLYL CIS-TRANS ISOMERASE HP_0175-RELATED"/>
    <property type="match status" value="1"/>
</dbReference>
<accession>A0A382RDC6</accession>
<gene>
    <name evidence="1" type="ORF">METZ01_LOCUS347862</name>
</gene>
<reference evidence="1" key="1">
    <citation type="submission" date="2018-05" db="EMBL/GenBank/DDBJ databases">
        <authorList>
            <person name="Lanie J.A."/>
            <person name="Ng W.-L."/>
            <person name="Kazmierczak K.M."/>
            <person name="Andrzejewski T.M."/>
            <person name="Davidsen T.M."/>
            <person name="Wayne K.J."/>
            <person name="Tettelin H."/>
            <person name="Glass J.I."/>
            <person name="Rusch D."/>
            <person name="Podicherti R."/>
            <person name="Tsui H.-C.T."/>
            <person name="Winkler M.E."/>
        </authorList>
    </citation>
    <scope>NUCLEOTIDE SEQUENCE</scope>
</reference>
<dbReference type="AlphaFoldDB" id="A0A382RDC6"/>
<dbReference type="PROSITE" id="PS51257">
    <property type="entry name" value="PROKAR_LIPOPROTEIN"/>
    <property type="match status" value="1"/>
</dbReference>
<dbReference type="SUPFAM" id="SSF109998">
    <property type="entry name" value="Triger factor/SurA peptide-binding domain-like"/>
    <property type="match status" value="1"/>
</dbReference>
<name>A0A382RDC6_9ZZZZ</name>
<dbReference type="InterPro" id="IPR027304">
    <property type="entry name" value="Trigger_fact/SurA_dom_sf"/>
</dbReference>
<protein>
    <recommendedName>
        <fullName evidence="2">PpiC domain-containing protein</fullName>
    </recommendedName>
</protein>
<dbReference type="PANTHER" id="PTHR47245">
    <property type="entry name" value="PEPTIDYLPROLYL ISOMERASE"/>
    <property type="match status" value="1"/>
</dbReference>
<evidence type="ECO:0000313" key="1">
    <source>
        <dbReference type="EMBL" id="SVC95008.1"/>
    </source>
</evidence>
<feature type="non-terminal residue" evidence="1">
    <location>
        <position position="177"/>
    </location>
</feature>
<dbReference type="InterPro" id="IPR050245">
    <property type="entry name" value="PrsA_foldase"/>
</dbReference>